<dbReference type="PROSITE" id="PS51375">
    <property type="entry name" value="PPR"/>
    <property type="match status" value="1"/>
</dbReference>
<evidence type="ECO:0000256" key="2">
    <source>
        <dbReference type="SAM" id="MobiDB-lite"/>
    </source>
</evidence>
<dbReference type="EMBL" id="JANBPY010000430">
    <property type="protein sequence ID" value="KAJ1966896.1"/>
    <property type="molecule type" value="Genomic_DNA"/>
</dbReference>
<evidence type="ECO:0000313" key="4">
    <source>
        <dbReference type="Proteomes" id="UP001150925"/>
    </source>
</evidence>
<dbReference type="GO" id="GO:0007005">
    <property type="term" value="P:mitochondrion organization"/>
    <property type="evidence" value="ECO:0007669"/>
    <property type="project" value="TreeGrafter"/>
</dbReference>
<feature type="compositionally biased region" description="Polar residues" evidence="2">
    <location>
        <begin position="534"/>
        <end position="547"/>
    </location>
</feature>
<dbReference type="AlphaFoldDB" id="A0A9W8AW72"/>
<dbReference type="Gene3D" id="1.25.40.10">
    <property type="entry name" value="Tetratricopeptide repeat domain"/>
    <property type="match status" value="1"/>
</dbReference>
<evidence type="ECO:0000256" key="1">
    <source>
        <dbReference type="PROSITE-ProRule" id="PRU00708"/>
    </source>
</evidence>
<evidence type="ECO:0000313" key="3">
    <source>
        <dbReference type="EMBL" id="KAJ1966896.1"/>
    </source>
</evidence>
<dbReference type="InterPro" id="IPR011990">
    <property type="entry name" value="TPR-like_helical_dom_sf"/>
</dbReference>
<feature type="repeat" description="PPR" evidence="1">
    <location>
        <begin position="54"/>
        <end position="88"/>
    </location>
</feature>
<protein>
    <submittedName>
        <fullName evidence="3">Uncharacterized protein</fullName>
    </submittedName>
</protein>
<proteinExistence type="predicted"/>
<sequence>MAECRLLYQLMLDAGLPSTLPTLITLLHGYADMDDKAGIDWTFEQLQEHGFPPNPHVYTTLITYALKNSEPEAAFNYYQDLMDAGLTPHAVTFRQILMATALFPQADTLWKRLCSTLEDVLRQERQQHPVPLPDPSGTTDPSTMVADYKLAAAHEESDLPNYYHTYLEPPMRYENRPLRDVFDVHVFNTMLRTAIDQGNQQVVESLVQVFLRGETPDALLRHFRITPNARTLTLLVKFNLSTGQLQPLRGLLKHTCLESDGDYPPAVYNALFYHQVIHHDLSAAWQTWKAFVTKYLHSDGSLRALSSASNEQFGLGQDPRLVTEYHVANFLLYYSRQKQGLSNLRRFIDLAFYFEGWSPLSAIAQTDLASMFPELEASYFSSVDLRVFPSSTSEQLPEVEGKSGLPSSPSLPHEWTWASFVQCVHARSVTVPQSLEVEAISHTPENQRRVVPTTATLPPQWLQVYHDLLDRWNTYTEGSSFAIPNLATVKMANRFNPRTTHPRPPDAPHLPSGSRYVSIFFYTLAIRIYLNHSQHSPPTRHASSTATPSPPGLLEQQVTTPLSPSHSICNGLSEFFQRLPHLAKHDHGTTPTPTSDSPSSDDSWPHIFPATSLPPLDERLFRPLRPFLLLRPDLDPDPHRAMALTLLCHLLQNVYLPNVTAPDRITGHFTKTFILAVGQHPFMSLIKAYSECQDYERVNRLYRLMQLFFPTI</sequence>
<feature type="compositionally biased region" description="Polar residues" evidence="2">
    <location>
        <begin position="556"/>
        <end position="565"/>
    </location>
</feature>
<dbReference type="PANTHER" id="PTHR47934">
    <property type="entry name" value="PENTATRICOPEPTIDE REPEAT-CONTAINING PROTEIN PET309, MITOCHONDRIAL"/>
    <property type="match status" value="1"/>
</dbReference>
<dbReference type="GO" id="GO:0003729">
    <property type="term" value="F:mRNA binding"/>
    <property type="evidence" value="ECO:0007669"/>
    <property type="project" value="TreeGrafter"/>
</dbReference>
<organism evidence="3 4">
    <name type="scientific">Dispira parvispora</name>
    <dbReference type="NCBI Taxonomy" id="1520584"/>
    <lineage>
        <taxon>Eukaryota</taxon>
        <taxon>Fungi</taxon>
        <taxon>Fungi incertae sedis</taxon>
        <taxon>Zoopagomycota</taxon>
        <taxon>Kickxellomycotina</taxon>
        <taxon>Dimargaritomycetes</taxon>
        <taxon>Dimargaritales</taxon>
        <taxon>Dimargaritaceae</taxon>
        <taxon>Dispira</taxon>
    </lineage>
</organism>
<gene>
    <name evidence="3" type="ORF">IWQ62_002186</name>
</gene>
<dbReference type="InterPro" id="IPR002885">
    <property type="entry name" value="PPR_rpt"/>
</dbReference>
<dbReference type="PANTHER" id="PTHR47934:SF6">
    <property type="entry name" value="MITOCHONDRIAL GROUP I INTRON SPLICING FACTOR CCM1-RELATED"/>
    <property type="match status" value="1"/>
</dbReference>
<name>A0A9W8AW72_9FUNG</name>
<feature type="compositionally biased region" description="Low complexity" evidence="2">
    <location>
        <begin position="589"/>
        <end position="602"/>
    </location>
</feature>
<dbReference type="OrthoDB" id="185373at2759"/>
<dbReference type="Proteomes" id="UP001150925">
    <property type="component" value="Unassembled WGS sequence"/>
</dbReference>
<keyword evidence="4" id="KW-1185">Reference proteome</keyword>
<accession>A0A9W8AW72</accession>
<dbReference type="InterPro" id="IPR051114">
    <property type="entry name" value="Mito_RNA_Proc_CCM1"/>
</dbReference>
<feature type="region of interest" description="Disordered" evidence="2">
    <location>
        <begin position="583"/>
        <end position="604"/>
    </location>
</feature>
<feature type="region of interest" description="Disordered" evidence="2">
    <location>
        <begin position="534"/>
        <end position="565"/>
    </location>
</feature>
<dbReference type="GO" id="GO:0006396">
    <property type="term" value="P:RNA processing"/>
    <property type="evidence" value="ECO:0007669"/>
    <property type="project" value="TreeGrafter"/>
</dbReference>
<dbReference type="GO" id="GO:0005739">
    <property type="term" value="C:mitochondrion"/>
    <property type="evidence" value="ECO:0007669"/>
    <property type="project" value="TreeGrafter"/>
</dbReference>
<reference evidence="3" key="1">
    <citation type="submission" date="2022-07" db="EMBL/GenBank/DDBJ databases">
        <title>Phylogenomic reconstructions and comparative analyses of Kickxellomycotina fungi.</title>
        <authorList>
            <person name="Reynolds N.K."/>
            <person name="Stajich J.E."/>
            <person name="Barry K."/>
            <person name="Grigoriev I.V."/>
            <person name="Crous P."/>
            <person name="Smith M.E."/>
        </authorList>
    </citation>
    <scope>NUCLEOTIDE SEQUENCE</scope>
    <source>
        <strain evidence="3">RSA 1196</strain>
    </source>
</reference>
<comment type="caution">
    <text evidence="3">The sequence shown here is derived from an EMBL/GenBank/DDBJ whole genome shotgun (WGS) entry which is preliminary data.</text>
</comment>